<accession>A0A7S2IUE9</accession>
<evidence type="ECO:0000313" key="1">
    <source>
        <dbReference type="EMBL" id="CAD9529404.1"/>
    </source>
</evidence>
<reference evidence="1" key="1">
    <citation type="submission" date="2021-01" db="EMBL/GenBank/DDBJ databases">
        <authorList>
            <person name="Corre E."/>
            <person name="Pelletier E."/>
            <person name="Niang G."/>
            <person name="Scheremetjew M."/>
            <person name="Finn R."/>
            <person name="Kale V."/>
            <person name="Holt S."/>
            <person name="Cochrane G."/>
            <person name="Meng A."/>
            <person name="Brown T."/>
            <person name="Cohen L."/>
        </authorList>
    </citation>
    <scope>NUCLEOTIDE SEQUENCE</scope>
    <source>
        <strain evidence="1">UTEX LB 985</strain>
    </source>
</reference>
<sequence>MAPLAPRLQPILAEVGHTLRALYERRAPPTEWAPLLREKLAEAELEVARAHSLIDKLPNEPLLVFELLCEPQMQCEAIVSGSARRLLQQRLKLAAQPSLEPDLREYILRACVARPYGAAQAVPTAQRMYVALQGEQFRLAIALSVDHEA</sequence>
<dbReference type="EMBL" id="HBGU01068698">
    <property type="protein sequence ID" value="CAD9529404.1"/>
    <property type="molecule type" value="Transcribed_RNA"/>
</dbReference>
<proteinExistence type="predicted"/>
<dbReference type="AlphaFoldDB" id="A0A7S2IUE9"/>
<name>A0A7S2IUE9_9EUKA</name>
<protein>
    <submittedName>
        <fullName evidence="1">Uncharacterized protein</fullName>
    </submittedName>
</protein>
<gene>
    <name evidence="1" type="ORF">CBRE1094_LOCUS37460</name>
</gene>
<organism evidence="1">
    <name type="scientific">Haptolina brevifila</name>
    <dbReference type="NCBI Taxonomy" id="156173"/>
    <lineage>
        <taxon>Eukaryota</taxon>
        <taxon>Haptista</taxon>
        <taxon>Haptophyta</taxon>
        <taxon>Prymnesiophyceae</taxon>
        <taxon>Prymnesiales</taxon>
        <taxon>Prymnesiaceae</taxon>
        <taxon>Haptolina</taxon>
    </lineage>
</organism>